<reference evidence="2" key="1">
    <citation type="submission" date="2015-06" db="EMBL/GenBank/DDBJ databases">
        <title>Expansion of signal transduction pathways in fungi by whole-genome duplication.</title>
        <authorList>
            <consortium name="DOE Joint Genome Institute"/>
            <person name="Corrochano L.M."/>
            <person name="Kuo A."/>
            <person name="Marcet-Houben M."/>
            <person name="Polaino S."/>
            <person name="Salamov A."/>
            <person name="Villalobos J.M."/>
            <person name="Alvarez M.I."/>
            <person name="Avalos J."/>
            <person name="Benito E.P."/>
            <person name="Benoit I."/>
            <person name="Burger G."/>
            <person name="Camino L.P."/>
            <person name="Canovas D."/>
            <person name="Cerda-Olmedo E."/>
            <person name="Cheng J.-F."/>
            <person name="Dominguez A."/>
            <person name="Elias M."/>
            <person name="Eslava A.P."/>
            <person name="Glaser F."/>
            <person name="Grimwood J."/>
            <person name="Gutierrez G."/>
            <person name="Heitman J."/>
            <person name="Henrissat B."/>
            <person name="Iturriaga E.A."/>
            <person name="Lang B.F."/>
            <person name="Lavin J.L."/>
            <person name="Lee S."/>
            <person name="Li W."/>
            <person name="Lindquist E."/>
            <person name="Lopez-Garcia S."/>
            <person name="Luque E.M."/>
            <person name="Marcos A.T."/>
            <person name="Martin J."/>
            <person name="McCluskey K."/>
            <person name="Medina H.R."/>
            <person name="Miralles-Duran A."/>
            <person name="Miyazaki A."/>
            <person name="Munoz-Torres E."/>
            <person name="Oguiza J.A."/>
            <person name="Ohm R."/>
            <person name="Olmedo M."/>
            <person name="Orejas M."/>
            <person name="Ortiz-Castellanos L."/>
            <person name="Pisabarro A.G."/>
            <person name="Rodriguez-Romero J."/>
            <person name="Ruiz-Herrera J."/>
            <person name="Ruiz-Vazquez R."/>
            <person name="Sanz C."/>
            <person name="Schackwitz W."/>
            <person name="Schmutz J."/>
            <person name="Shahriari M."/>
            <person name="Shelest E."/>
            <person name="Silva-Franco F."/>
            <person name="Soanes D."/>
            <person name="Syed K."/>
            <person name="Tagua V.G."/>
            <person name="Talbot N.J."/>
            <person name="Thon M."/>
            <person name="De vries R.P."/>
            <person name="Wiebenga A."/>
            <person name="Yadav J.S."/>
            <person name="Braun E.L."/>
            <person name="Baker S."/>
            <person name="Garre V."/>
            <person name="Horwitz B."/>
            <person name="Torres-Martinez S."/>
            <person name="Idnurm A."/>
            <person name="Herrera-Estrella A."/>
            <person name="Gabaldon T."/>
            <person name="Grigoriev I.V."/>
        </authorList>
    </citation>
    <scope>NUCLEOTIDE SEQUENCE [LARGE SCALE GENOMIC DNA]</scope>
    <source>
        <strain evidence="2">NRRL 1555(-)</strain>
    </source>
</reference>
<evidence type="ECO:0000313" key="2">
    <source>
        <dbReference type="Proteomes" id="UP000077315"/>
    </source>
</evidence>
<protein>
    <submittedName>
        <fullName evidence="1">Uncharacterized protein</fullName>
    </submittedName>
</protein>
<gene>
    <name evidence="1" type="ORF">PHYBLDRAFT_174602</name>
</gene>
<accession>A0A167K3U4</accession>
<dbReference type="InParanoid" id="A0A167K3U4"/>
<proteinExistence type="predicted"/>
<keyword evidence="2" id="KW-1185">Reference proteome</keyword>
<dbReference type="EMBL" id="KV441025">
    <property type="protein sequence ID" value="OAD67218.1"/>
    <property type="molecule type" value="Genomic_DNA"/>
</dbReference>
<dbReference type="AlphaFoldDB" id="A0A167K3U4"/>
<dbReference type="VEuPathDB" id="FungiDB:PHYBLDRAFT_174602"/>
<dbReference type="GeneID" id="28998196"/>
<organism evidence="1 2">
    <name type="scientific">Phycomyces blakesleeanus (strain ATCC 8743b / DSM 1359 / FGSC 10004 / NBRC 33097 / NRRL 1555)</name>
    <dbReference type="NCBI Taxonomy" id="763407"/>
    <lineage>
        <taxon>Eukaryota</taxon>
        <taxon>Fungi</taxon>
        <taxon>Fungi incertae sedis</taxon>
        <taxon>Mucoromycota</taxon>
        <taxon>Mucoromycotina</taxon>
        <taxon>Mucoromycetes</taxon>
        <taxon>Mucorales</taxon>
        <taxon>Phycomycetaceae</taxon>
        <taxon>Phycomyces</taxon>
    </lineage>
</organism>
<sequence>MIQNLYKIWQTGFDNHINCAKVCFFFCSNSAQERDQAKDNANTNNIGNRLYPKISDYNTFNLKRILLNMATTNQQVYFKKKLRLVLLTKKHLNIIPMSSEQANNTPLKKFSG</sequence>
<evidence type="ECO:0000313" key="1">
    <source>
        <dbReference type="EMBL" id="OAD67218.1"/>
    </source>
</evidence>
<name>A0A167K3U4_PHYB8</name>
<dbReference type="RefSeq" id="XP_018285258.1">
    <property type="nucleotide sequence ID" value="XM_018437290.1"/>
</dbReference>
<dbReference type="Proteomes" id="UP000077315">
    <property type="component" value="Unassembled WGS sequence"/>
</dbReference>